<comment type="subcellular location">
    <subcellularLocation>
        <location evidence="1">Membrane</location>
        <topology evidence="1">Multi-pass membrane protein</topology>
    </subcellularLocation>
</comment>
<protein>
    <recommendedName>
        <fullName evidence="9">Major facilitator superfamily (MFS) profile domain-containing protein</fullName>
    </recommendedName>
</protein>
<feature type="transmembrane region" description="Helical" evidence="6">
    <location>
        <begin position="425"/>
        <end position="446"/>
    </location>
</feature>
<feature type="region of interest" description="Disordered" evidence="5">
    <location>
        <begin position="1"/>
        <end position="26"/>
    </location>
</feature>
<proteinExistence type="predicted"/>
<dbReference type="InterPro" id="IPR036259">
    <property type="entry name" value="MFS_trans_sf"/>
</dbReference>
<evidence type="ECO:0000313" key="7">
    <source>
        <dbReference type="EMBL" id="TCD71062.1"/>
    </source>
</evidence>
<feature type="transmembrane region" description="Helical" evidence="6">
    <location>
        <begin position="490"/>
        <end position="511"/>
    </location>
</feature>
<dbReference type="SUPFAM" id="SSF103473">
    <property type="entry name" value="MFS general substrate transporter"/>
    <property type="match status" value="1"/>
</dbReference>
<keyword evidence="8" id="KW-1185">Reference proteome</keyword>
<name>A0A4R0RV20_9APHY</name>
<comment type="caution">
    <text evidence="7">The sequence shown here is derived from an EMBL/GenBank/DDBJ whole genome shotgun (WGS) entry which is preliminary data.</text>
</comment>
<feature type="compositionally biased region" description="Polar residues" evidence="5">
    <location>
        <begin position="657"/>
        <end position="675"/>
    </location>
</feature>
<evidence type="ECO:0008006" key="9">
    <source>
        <dbReference type="Google" id="ProtNLM"/>
    </source>
</evidence>
<organism evidence="7 8">
    <name type="scientific">Steccherinum ochraceum</name>
    <dbReference type="NCBI Taxonomy" id="92696"/>
    <lineage>
        <taxon>Eukaryota</taxon>
        <taxon>Fungi</taxon>
        <taxon>Dikarya</taxon>
        <taxon>Basidiomycota</taxon>
        <taxon>Agaricomycotina</taxon>
        <taxon>Agaricomycetes</taxon>
        <taxon>Polyporales</taxon>
        <taxon>Steccherinaceae</taxon>
        <taxon>Steccherinum</taxon>
    </lineage>
</organism>
<feature type="transmembrane region" description="Helical" evidence="6">
    <location>
        <begin position="218"/>
        <end position="244"/>
    </location>
</feature>
<dbReference type="Gene3D" id="1.20.1250.20">
    <property type="entry name" value="MFS general substrate transporter like domains"/>
    <property type="match status" value="1"/>
</dbReference>
<feature type="region of interest" description="Disordered" evidence="5">
    <location>
        <begin position="640"/>
        <end position="675"/>
    </location>
</feature>
<keyword evidence="2 6" id="KW-0812">Transmembrane</keyword>
<sequence>MSDAVAVPSEREPLLSGQEHGQSGRASKPFFRPRPLWLAPFVVVASIIRGMTLAPRVQVFTQLSCNIVYGNDKYDHTRETQISAWNVTSPTPAYLPLSLEPFGPYVPYDPIEDTSTTFRTSVVFDNHSSEDAGETRPRRPEKCSKDPEVQAVAARLQTVMAMTVGTLCALSTGWWGHFGERHGRTRVLAAATLGLFLTDVTFILVSTPHSIFAAHGQLMLLIAPIIEGLLGGWTTLQAATSAYVSDCTSDGSRAHVFSRFSGVFFLGLSLGPTIGAFFIRHPILPGAPSEHVGHDVPEVTSVFYIAAMCSFVNLLLVLFVFPESLDKKKAKQAALAARLAATGAEPASPTTADAPQAGHLERLLSPLTLFVPKMVPLPGGGKKRDWTLTILSTTLFMFLLSTGIFQLKYLYAEHTYGWGAEQLSYYISVMGAVRAVNLLILMPYLISRFKPKSETRAAALPAASASLARIIGKPKPTLSQLHAEMSFDIILVRVSLCIDFCSHFFVFLSPVSAGPVLFVLFTSMSSLGAGVHPAVNSIALCVLQIRQYAAEDAGEVATQDDGGAGRLFGALSVLQSVGQSILGPMLFGLIYGTTVAHYPKAIYSMAAGIITVAIALTFTLRPEHRYRHLLAAHTASGSDETAVDAERGRSRRRKSIVGTSPTIGTSESSYGSPTL</sequence>
<keyword evidence="4 6" id="KW-0472">Membrane</keyword>
<gene>
    <name evidence="7" type="ORF">EIP91_000154</name>
</gene>
<dbReference type="OrthoDB" id="3026777at2759"/>
<evidence type="ECO:0000256" key="1">
    <source>
        <dbReference type="ARBA" id="ARBA00004141"/>
    </source>
</evidence>
<reference evidence="7 8" key="1">
    <citation type="submission" date="2018-11" db="EMBL/GenBank/DDBJ databases">
        <title>Genome assembly of Steccherinum ochraceum LE-BIN_3174, the white-rot fungus of the Steccherinaceae family (The Residual Polyporoid clade, Polyporales, Basidiomycota).</title>
        <authorList>
            <person name="Fedorova T.V."/>
            <person name="Glazunova O.A."/>
            <person name="Landesman E.O."/>
            <person name="Moiseenko K.V."/>
            <person name="Psurtseva N.V."/>
            <person name="Savinova O.S."/>
            <person name="Shakhova N.V."/>
            <person name="Tyazhelova T.V."/>
            <person name="Vasina D.V."/>
        </authorList>
    </citation>
    <scope>NUCLEOTIDE SEQUENCE [LARGE SCALE GENOMIC DNA]</scope>
    <source>
        <strain evidence="7 8">LE-BIN_3174</strain>
    </source>
</reference>
<dbReference type="PANTHER" id="PTHR23507">
    <property type="entry name" value="ZGC:174356"/>
    <property type="match status" value="1"/>
</dbReference>
<feature type="transmembrane region" description="Helical" evidence="6">
    <location>
        <begin position="386"/>
        <end position="405"/>
    </location>
</feature>
<dbReference type="GO" id="GO:0022857">
    <property type="term" value="F:transmembrane transporter activity"/>
    <property type="evidence" value="ECO:0007669"/>
    <property type="project" value="InterPro"/>
</dbReference>
<feature type="transmembrane region" description="Helical" evidence="6">
    <location>
        <begin position="256"/>
        <end position="279"/>
    </location>
</feature>
<dbReference type="Proteomes" id="UP000292702">
    <property type="component" value="Unassembled WGS sequence"/>
</dbReference>
<dbReference type="AlphaFoldDB" id="A0A4R0RV20"/>
<feature type="transmembrane region" description="Helical" evidence="6">
    <location>
        <begin position="602"/>
        <end position="620"/>
    </location>
</feature>
<evidence type="ECO:0000256" key="5">
    <source>
        <dbReference type="SAM" id="MobiDB-lite"/>
    </source>
</evidence>
<evidence type="ECO:0000256" key="2">
    <source>
        <dbReference type="ARBA" id="ARBA00022692"/>
    </source>
</evidence>
<accession>A0A4R0RV20</accession>
<evidence type="ECO:0000256" key="6">
    <source>
        <dbReference type="SAM" id="Phobius"/>
    </source>
</evidence>
<dbReference type="GO" id="GO:0016020">
    <property type="term" value="C:membrane"/>
    <property type="evidence" value="ECO:0007669"/>
    <property type="project" value="UniProtKB-SubCell"/>
</dbReference>
<feature type="transmembrane region" description="Helical" evidence="6">
    <location>
        <begin position="299"/>
        <end position="321"/>
    </location>
</feature>
<evidence type="ECO:0000256" key="3">
    <source>
        <dbReference type="ARBA" id="ARBA00022989"/>
    </source>
</evidence>
<feature type="transmembrane region" description="Helical" evidence="6">
    <location>
        <begin position="35"/>
        <end position="54"/>
    </location>
</feature>
<feature type="region of interest" description="Disordered" evidence="5">
    <location>
        <begin position="126"/>
        <end position="146"/>
    </location>
</feature>
<feature type="transmembrane region" description="Helical" evidence="6">
    <location>
        <begin position="187"/>
        <end position="206"/>
    </location>
</feature>
<keyword evidence="3 6" id="KW-1133">Transmembrane helix</keyword>
<feature type="compositionally biased region" description="Basic and acidic residues" evidence="5">
    <location>
        <begin position="127"/>
        <end position="146"/>
    </location>
</feature>
<dbReference type="EMBL" id="RWJN01000010">
    <property type="protein sequence ID" value="TCD71062.1"/>
    <property type="molecule type" value="Genomic_DNA"/>
</dbReference>
<dbReference type="Pfam" id="PF07690">
    <property type="entry name" value="MFS_1"/>
    <property type="match status" value="1"/>
</dbReference>
<dbReference type="PANTHER" id="PTHR23507:SF1">
    <property type="entry name" value="FI18259P1-RELATED"/>
    <property type="match status" value="1"/>
</dbReference>
<evidence type="ECO:0000313" key="8">
    <source>
        <dbReference type="Proteomes" id="UP000292702"/>
    </source>
</evidence>
<dbReference type="InterPro" id="IPR011701">
    <property type="entry name" value="MFS"/>
</dbReference>
<evidence type="ECO:0000256" key="4">
    <source>
        <dbReference type="ARBA" id="ARBA00023136"/>
    </source>
</evidence>